<dbReference type="SMART" id="SM00387">
    <property type="entry name" value="HATPase_c"/>
    <property type="match status" value="1"/>
</dbReference>
<evidence type="ECO:0000256" key="4">
    <source>
        <dbReference type="ARBA" id="ARBA00023012"/>
    </source>
</evidence>
<dbReference type="CDD" id="cd17574">
    <property type="entry name" value="REC_OmpR"/>
    <property type="match status" value="1"/>
</dbReference>
<evidence type="ECO:0000256" key="1">
    <source>
        <dbReference type="ARBA" id="ARBA00000085"/>
    </source>
</evidence>
<comment type="catalytic activity">
    <reaction evidence="1">
        <text>ATP + protein L-histidine = ADP + protein N-phospho-L-histidine.</text>
        <dbReference type="EC" id="2.7.13.3"/>
    </reaction>
</comment>
<dbReference type="AlphaFoldDB" id="A0A2P8CEP1"/>
<feature type="modified residue" description="4-aspartylphosphate" evidence="8">
    <location>
        <position position="53"/>
    </location>
</feature>
<keyword evidence="12" id="KW-0808">Transferase</keyword>
<evidence type="ECO:0000256" key="6">
    <source>
        <dbReference type="ARBA" id="ARBA00023125"/>
    </source>
</evidence>
<evidence type="ECO:0000259" key="9">
    <source>
        <dbReference type="PROSITE" id="PS50109"/>
    </source>
</evidence>
<dbReference type="InterPro" id="IPR005467">
    <property type="entry name" value="His_kinase_dom"/>
</dbReference>
<dbReference type="InterPro" id="IPR003594">
    <property type="entry name" value="HATPase_dom"/>
</dbReference>
<dbReference type="OrthoDB" id="9781208at2"/>
<dbReference type="Proteomes" id="UP000396862">
    <property type="component" value="Unassembled WGS sequence"/>
</dbReference>
<dbReference type="FunFam" id="3.40.50.2300:FF:000001">
    <property type="entry name" value="DNA-binding response regulator PhoB"/>
    <property type="match status" value="1"/>
</dbReference>
<evidence type="ECO:0000259" key="10">
    <source>
        <dbReference type="PROSITE" id="PS50110"/>
    </source>
</evidence>
<keyword evidence="14" id="KW-1185">Reference proteome</keyword>
<reference evidence="11 14" key="2">
    <citation type="submission" date="2019-10" db="EMBL/GenBank/DDBJ databases">
        <title>Prolixibacter strains distinguished by the presence of nitrate reductase genes were adept at nitrate-dependent anaerobic corrosion of metallic iron and carbon steel.</title>
        <authorList>
            <person name="Iino T."/>
            <person name="Shono N."/>
            <person name="Ito K."/>
            <person name="Nakamura R."/>
            <person name="Sueoka K."/>
            <person name="Harayama S."/>
            <person name="Ohkuma M."/>
        </authorList>
    </citation>
    <scope>NUCLEOTIDE SEQUENCE [LARGE SCALE GENOMIC DNA]</scope>
    <source>
        <strain evidence="11 14">MIC1-1</strain>
    </source>
</reference>
<dbReference type="GO" id="GO:0003677">
    <property type="term" value="F:DNA binding"/>
    <property type="evidence" value="ECO:0007669"/>
    <property type="project" value="UniProtKB-KW"/>
</dbReference>
<dbReference type="InterPro" id="IPR011006">
    <property type="entry name" value="CheY-like_superfamily"/>
</dbReference>
<evidence type="ECO:0000256" key="7">
    <source>
        <dbReference type="ARBA" id="ARBA00023163"/>
    </source>
</evidence>
<evidence type="ECO:0000313" key="14">
    <source>
        <dbReference type="Proteomes" id="UP000396862"/>
    </source>
</evidence>
<dbReference type="Gene3D" id="3.40.50.2300">
    <property type="match status" value="1"/>
</dbReference>
<feature type="domain" description="Histidine kinase" evidence="9">
    <location>
        <begin position="144"/>
        <end position="364"/>
    </location>
</feature>
<dbReference type="PANTHER" id="PTHR43547:SF2">
    <property type="entry name" value="HYBRID SIGNAL TRANSDUCTION HISTIDINE KINASE C"/>
    <property type="match status" value="1"/>
</dbReference>
<evidence type="ECO:0000256" key="2">
    <source>
        <dbReference type="ARBA" id="ARBA00012438"/>
    </source>
</evidence>
<dbReference type="InterPro" id="IPR036097">
    <property type="entry name" value="HisK_dim/P_sf"/>
</dbReference>
<dbReference type="SUPFAM" id="SSF47384">
    <property type="entry name" value="Homodimeric domain of signal transducing histidine kinase"/>
    <property type="match status" value="1"/>
</dbReference>
<name>A0A2P8CEP1_9BACT</name>
<dbReference type="PROSITE" id="PS50109">
    <property type="entry name" value="HIS_KIN"/>
    <property type="match status" value="1"/>
</dbReference>
<dbReference type="SUPFAM" id="SSF52172">
    <property type="entry name" value="CheY-like"/>
    <property type="match status" value="1"/>
</dbReference>
<keyword evidence="3 8" id="KW-0597">Phosphoprotein</keyword>
<evidence type="ECO:0000256" key="5">
    <source>
        <dbReference type="ARBA" id="ARBA00023015"/>
    </source>
</evidence>
<evidence type="ECO:0000256" key="3">
    <source>
        <dbReference type="ARBA" id="ARBA00022553"/>
    </source>
</evidence>
<sequence length="364" mass="40460">MKAKILIIEDTESVRENIAEILEAENFESHTAENGEIGVEMARKIQPDLILCDIMMPGMDGYEVIRKLRENEITATTPFIFLTAKSAVENIREGMLLGADDYIPKPFTIEQLLDAVNTRLERIGAMKKKADETVKNLTNRIGLPFASELQDPMKAIVGFSELIATGYPNMEKQEIVDFVNMILKAGIKLRKTVSKTLVFYRLEALSNKADELNTLKESATQNVYEVVEQAAHSVAKEAKRESDLRLALVDASVRIPRDLMEMAISELVENAFKFSTRKTDVKLVATVDGSVYRLSIEDEGIGMSDEQILKAGAFVDYEQREGSESGLGLGLHNAKRVVELFDGTFKINSAPNQGTIIKISLPLV</sequence>
<dbReference type="EMBL" id="BLAU01000001">
    <property type="protein sequence ID" value="GET21708.1"/>
    <property type="molecule type" value="Genomic_DNA"/>
</dbReference>
<feature type="domain" description="Response regulatory" evidence="10">
    <location>
        <begin position="4"/>
        <end position="120"/>
    </location>
</feature>
<organism evidence="12 13">
    <name type="scientific">Prolixibacter denitrificans</name>
    <dbReference type="NCBI Taxonomy" id="1541063"/>
    <lineage>
        <taxon>Bacteria</taxon>
        <taxon>Pseudomonadati</taxon>
        <taxon>Bacteroidota</taxon>
        <taxon>Bacteroidia</taxon>
        <taxon>Marinilabiliales</taxon>
        <taxon>Prolixibacteraceae</taxon>
        <taxon>Prolixibacter</taxon>
    </lineage>
</organism>
<evidence type="ECO:0000313" key="11">
    <source>
        <dbReference type="EMBL" id="GET21708.1"/>
    </source>
</evidence>
<dbReference type="Proteomes" id="UP000240621">
    <property type="component" value="Unassembled WGS sequence"/>
</dbReference>
<gene>
    <name evidence="12" type="ORF">CLV93_104343</name>
    <name evidence="11" type="ORF">JCM18694_19540</name>
</gene>
<dbReference type="RefSeq" id="WP_106542195.1">
    <property type="nucleotide sequence ID" value="NZ_BLAU01000001.1"/>
</dbReference>
<dbReference type="InterPro" id="IPR036890">
    <property type="entry name" value="HATPase_C_sf"/>
</dbReference>
<evidence type="ECO:0000313" key="13">
    <source>
        <dbReference type="Proteomes" id="UP000240621"/>
    </source>
</evidence>
<dbReference type="PANTHER" id="PTHR43547">
    <property type="entry name" value="TWO-COMPONENT HISTIDINE KINASE"/>
    <property type="match status" value="1"/>
</dbReference>
<protein>
    <recommendedName>
        <fullName evidence="2">histidine kinase</fullName>
        <ecNumber evidence="2">2.7.13.3</ecNumber>
    </recommendedName>
</protein>
<dbReference type="GO" id="GO:0000155">
    <property type="term" value="F:phosphorelay sensor kinase activity"/>
    <property type="evidence" value="ECO:0007669"/>
    <property type="project" value="InterPro"/>
</dbReference>
<evidence type="ECO:0000256" key="8">
    <source>
        <dbReference type="PROSITE-ProRule" id="PRU00169"/>
    </source>
</evidence>
<dbReference type="EC" id="2.7.13.3" evidence="2"/>
<dbReference type="Gene3D" id="3.30.565.10">
    <property type="entry name" value="Histidine kinase-like ATPase, C-terminal domain"/>
    <property type="match status" value="1"/>
</dbReference>
<keyword evidence="5" id="KW-0805">Transcription regulation</keyword>
<dbReference type="InterPro" id="IPR004358">
    <property type="entry name" value="Sig_transdc_His_kin-like_C"/>
</dbReference>
<dbReference type="PRINTS" id="PR00344">
    <property type="entry name" value="BCTRLSENSOR"/>
</dbReference>
<dbReference type="EMBL" id="PYGC01000004">
    <property type="protein sequence ID" value="PSK83412.1"/>
    <property type="molecule type" value="Genomic_DNA"/>
</dbReference>
<dbReference type="InterPro" id="IPR001789">
    <property type="entry name" value="Sig_transdc_resp-reg_receiver"/>
</dbReference>
<reference evidence="12 13" key="1">
    <citation type="submission" date="2018-03" db="EMBL/GenBank/DDBJ databases">
        <title>Genomic Encyclopedia of Archaeal and Bacterial Type Strains, Phase II (KMG-II): from individual species to whole genera.</title>
        <authorList>
            <person name="Goeker M."/>
        </authorList>
    </citation>
    <scope>NUCLEOTIDE SEQUENCE [LARGE SCALE GENOMIC DNA]</scope>
    <source>
        <strain evidence="12 13">DSM 27267</strain>
    </source>
</reference>
<dbReference type="PROSITE" id="PS50110">
    <property type="entry name" value="RESPONSE_REGULATORY"/>
    <property type="match status" value="1"/>
</dbReference>
<dbReference type="SMART" id="SM00448">
    <property type="entry name" value="REC"/>
    <property type="match status" value="1"/>
</dbReference>
<evidence type="ECO:0000313" key="12">
    <source>
        <dbReference type="EMBL" id="PSK83412.1"/>
    </source>
</evidence>
<dbReference type="Gene3D" id="1.10.287.130">
    <property type="match status" value="1"/>
</dbReference>
<dbReference type="SUPFAM" id="SSF55874">
    <property type="entry name" value="ATPase domain of HSP90 chaperone/DNA topoisomerase II/histidine kinase"/>
    <property type="match status" value="1"/>
</dbReference>
<keyword evidence="6" id="KW-0238">DNA-binding</keyword>
<dbReference type="Pfam" id="PF02518">
    <property type="entry name" value="HATPase_c"/>
    <property type="match status" value="1"/>
</dbReference>
<dbReference type="Pfam" id="PF00072">
    <property type="entry name" value="Response_reg"/>
    <property type="match status" value="1"/>
</dbReference>
<comment type="caution">
    <text evidence="12">The sequence shown here is derived from an EMBL/GenBank/DDBJ whole genome shotgun (WGS) entry which is preliminary data.</text>
</comment>
<keyword evidence="7" id="KW-0804">Transcription</keyword>
<keyword evidence="4" id="KW-0902">Two-component regulatory system</keyword>
<keyword evidence="12" id="KW-0418">Kinase</keyword>
<accession>A0A2P8CEP1</accession>
<proteinExistence type="predicted"/>